<evidence type="ECO:0000256" key="1">
    <source>
        <dbReference type="ARBA" id="ARBA00022676"/>
    </source>
</evidence>
<proteinExistence type="predicted"/>
<sequence length="392" mass="42351">MRDIERLRIVLAESGDTVGGTERVVWEIATRLPRDRWEVRVWLSTAPGVDEMADALAARGVAVERVAEVDSRWDARGMLGTWRRLRRARPHLLHVHHVWPAADRYLVALAEAAGVRHVVVTEHIVGRAHSAGQRALKRRELARAAAVTAVCGAVAQSLVDDYGVPRDRVRVVPNGADVPDEAAEAGPMRAIRETFRATPLRPLWVVASRLEEQKGHDVLLDALAEVRRRGLEFTVACAGDGALRDALEARAAELGLAGHVRFLGRVEDVGPLLLAADAVLLPSRWEGLPLTLLEALARGRPVVASAVGGVPEVVEDGVSGRLVPPGDAAALADALEAFHRRPDAAFQLGRAGARAVREGYTWPRVVEQFEAVYDEVLGLASFAPQAAGGRRA</sequence>
<dbReference type="InterPro" id="IPR028098">
    <property type="entry name" value="Glyco_trans_4-like_N"/>
</dbReference>
<evidence type="ECO:0000313" key="4">
    <source>
        <dbReference type="EMBL" id="HGZ43389.1"/>
    </source>
</evidence>
<dbReference type="CDD" id="cd03811">
    <property type="entry name" value="GT4_GT28_WabH-like"/>
    <property type="match status" value="1"/>
</dbReference>
<dbReference type="Pfam" id="PF13692">
    <property type="entry name" value="Glyco_trans_1_4"/>
    <property type="match status" value="1"/>
</dbReference>
<dbReference type="AlphaFoldDB" id="A0A832I283"/>
<organism evidence="4">
    <name type="scientific">Eiseniibacteriota bacterium</name>
    <dbReference type="NCBI Taxonomy" id="2212470"/>
    <lineage>
        <taxon>Bacteria</taxon>
        <taxon>Candidatus Eiseniibacteriota</taxon>
    </lineage>
</organism>
<keyword evidence="1" id="KW-0328">Glycosyltransferase</keyword>
<dbReference type="PANTHER" id="PTHR12526">
    <property type="entry name" value="GLYCOSYLTRANSFERASE"/>
    <property type="match status" value="1"/>
</dbReference>
<reference evidence="4" key="1">
    <citation type="journal article" date="2020" name="mSystems">
        <title>Genome- and Community-Level Interaction Insights into Carbon Utilization and Element Cycling Functions of Hydrothermarchaeota in Hydrothermal Sediment.</title>
        <authorList>
            <person name="Zhou Z."/>
            <person name="Liu Y."/>
            <person name="Xu W."/>
            <person name="Pan J."/>
            <person name="Luo Z.H."/>
            <person name="Li M."/>
        </authorList>
    </citation>
    <scope>NUCLEOTIDE SEQUENCE [LARGE SCALE GENOMIC DNA]</scope>
    <source>
        <strain evidence="4">SpSt-381</strain>
    </source>
</reference>
<dbReference type="Gene3D" id="3.40.50.2000">
    <property type="entry name" value="Glycogen Phosphorylase B"/>
    <property type="match status" value="2"/>
</dbReference>
<evidence type="ECO:0000256" key="2">
    <source>
        <dbReference type="ARBA" id="ARBA00022679"/>
    </source>
</evidence>
<dbReference type="Pfam" id="PF13439">
    <property type="entry name" value="Glyco_transf_4"/>
    <property type="match status" value="1"/>
</dbReference>
<protein>
    <submittedName>
        <fullName evidence="4">Glycosyltransferase</fullName>
    </submittedName>
</protein>
<keyword evidence="2 4" id="KW-0808">Transferase</keyword>
<dbReference type="GO" id="GO:0016757">
    <property type="term" value="F:glycosyltransferase activity"/>
    <property type="evidence" value="ECO:0007669"/>
    <property type="project" value="UniProtKB-KW"/>
</dbReference>
<feature type="domain" description="Glycosyltransferase subfamily 4-like N-terminal" evidence="3">
    <location>
        <begin position="18"/>
        <end position="178"/>
    </location>
</feature>
<dbReference type="PANTHER" id="PTHR12526:SF510">
    <property type="entry name" value="D-INOSITOL 3-PHOSPHATE GLYCOSYLTRANSFERASE"/>
    <property type="match status" value="1"/>
</dbReference>
<comment type="caution">
    <text evidence="4">The sequence shown here is derived from an EMBL/GenBank/DDBJ whole genome shotgun (WGS) entry which is preliminary data.</text>
</comment>
<dbReference type="SUPFAM" id="SSF53756">
    <property type="entry name" value="UDP-Glycosyltransferase/glycogen phosphorylase"/>
    <property type="match status" value="1"/>
</dbReference>
<evidence type="ECO:0000259" key="3">
    <source>
        <dbReference type="Pfam" id="PF13439"/>
    </source>
</evidence>
<dbReference type="EMBL" id="DSQF01000017">
    <property type="protein sequence ID" value="HGZ43389.1"/>
    <property type="molecule type" value="Genomic_DNA"/>
</dbReference>
<accession>A0A832I283</accession>
<gene>
    <name evidence="4" type="ORF">ENR23_08195</name>
</gene>
<name>A0A832I283_UNCEI</name>